<dbReference type="KEGG" id="capn:CBG49_04440"/>
<reference evidence="2" key="1">
    <citation type="submission" date="2017-06" db="EMBL/GenBank/DDBJ databases">
        <title>Complete genome sequence of Capnocytophaga sp. KCOM 1579 (=ChDC OS43) isolated from a human refractory periapical abscess lesion.</title>
        <authorList>
            <person name="Kook J.-K."/>
            <person name="Park S.-N."/>
            <person name="Lim Y.K."/>
            <person name="Roh H."/>
        </authorList>
    </citation>
    <scope>NUCLEOTIDE SEQUENCE [LARGE SCALE GENOMIC DNA]</scope>
    <source>
        <strain evidence="2">ChDC OS43</strain>
    </source>
</reference>
<proteinExistence type="predicted"/>
<organism evidence="1 2">
    <name type="scientific">Capnocytophaga endodontalis</name>
    <dbReference type="NCBI Taxonomy" id="2708117"/>
    <lineage>
        <taxon>Bacteria</taxon>
        <taxon>Pseudomonadati</taxon>
        <taxon>Bacteroidota</taxon>
        <taxon>Flavobacteriia</taxon>
        <taxon>Flavobacteriales</taxon>
        <taxon>Flavobacteriaceae</taxon>
        <taxon>Capnocytophaga</taxon>
    </lineage>
</organism>
<sequence length="96" mass="9783">MKKSRFFLGLVLLLGLLCVANFFNSKEVNTTNVTEVQVGWALSKHVAHNPPGGPWDTAIKAGWTATGGVLGAKYGAAIGSFGGPIGLVGGAMVGAL</sequence>
<name>A0A1Z4BM99_9FLAO</name>
<dbReference type="EMBL" id="CP022022">
    <property type="protein sequence ID" value="ASF42385.1"/>
    <property type="molecule type" value="Genomic_DNA"/>
</dbReference>
<protein>
    <submittedName>
        <fullName evidence="1">Uncharacterized protein</fullName>
    </submittedName>
</protein>
<gene>
    <name evidence="1" type="ORF">CBG49_04440</name>
</gene>
<dbReference type="Proteomes" id="UP000197007">
    <property type="component" value="Chromosome"/>
</dbReference>
<dbReference type="AlphaFoldDB" id="A0A1Z4BM99"/>
<keyword evidence="2" id="KW-1185">Reference proteome</keyword>
<evidence type="ECO:0000313" key="2">
    <source>
        <dbReference type="Proteomes" id="UP000197007"/>
    </source>
</evidence>
<dbReference type="RefSeq" id="WP_088593546.1">
    <property type="nucleotide sequence ID" value="NZ_CP022022.1"/>
</dbReference>
<evidence type="ECO:0000313" key="1">
    <source>
        <dbReference type="EMBL" id="ASF42385.1"/>
    </source>
</evidence>
<accession>A0A1Z4BM99</accession>